<dbReference type="NCBIfam" id="TIGR02995">
    <property type="entry name" value="ectoine_ehuB"/>
    <property type="match status" value="1"/>
</dbReference>
<evidence type="ECO:0000259" key="3">
    <source>
        <dbReference type="SMART" id="SM00062"/>
    </source>
</evidence>
<evidence type="ECO:0000313" key="5">
    <source>
        <dbReference type="Proteomes" id="UP000077173"/>
    </source>
</evidence>
<feature type="chain" id="PRO_5008055807" evidence="2">
    <location>
        <begin position="30"/>
        <end position="296"/>
    </location>
</feature>
<organism evidence="4 5">
    <name type="scientific">Bradyrhizobium neotropicale</name>
    <dbReference type="NCBI Taxonomy" id="1497615"/>
    <lineage>
        <taxon>Bacteria</taxon>
        <taxon>Pseudomonadati</taxon>
        <taxon>Pseudomonadota</taxon>
        <taxon>Alphaproteobacteria</taxon>
        <taxon>Hyphomicrobiales</taxon>
        <taxon>Nitrobacteraceae</taxon>
        <taxon>Bradyrhizobium</taxon>
    </lineage>
</organism>
<sequence length="296" mass="31811">MENYRIGRRAVLAGALSLALAASVPNEGAAETLANRVQNNATITVGIYNVAPWGYKNEDGSISGIHPDLLRAVLGSLGISNIEFAIVEFPALIPSLVSKRIDIVATGMAITPVRCQQVIFTEPDLAIGDALVVLPGNPKTLHSYTDIANNPDLRIGGARGTTNVENAFKAGIPRDRILQFDGGKSIIAALFAGRIDAIAWSVPTAINALKDPAVQGKVERALPFKGVVENGRESAFYTAMVFRPEDKELRDRYNESFATLKSTGTIKQIMAKYDFTDTELVPAGLTAKDLCGDHYR</sequence>
<keyword evidence="5" id="KW-1185">Reference proteome</keyword>
<name>A0A176ZEC9_9BRAD</name>
<dbReference type="InterPro" id="IPR014337">
    <property type="entry name" value="Ectoine_EhuB"/>
</dbReference>
<evidence type="ECO:0000313" key="4">
    <source>
        <dbReference type="EMBL" id="OAF18797.1"/>
    </source>
</evidence>
<comment type="caution">
    <text evidence="4">The sequence shown here is derived from an EMBL/GenBank/DDBJ whole genome shotgun (WGS) entry which is preliminary data.</text>
</comment>
<dbReference type="Gene3D" id="3.40.190.10">
    <property type="entry name" value="Periplasmic binding protein-like II"/>
    <property type="match status" value="2"/>
</dbReference>
<dbReference type="Proteomes" id="UP000077173">
    <property type="component" value="Unassembled WGS sequence"/>
</dbReference>
<proteinExistence type="predicted"/>
<dbReference type="AlphaFoldDB" id="A0A176ZEC9"/>
<dbReference type="GO" id="GO:0033294">
    <property type="term" value="F:ectoine binding"/>
    <property type="evidence" value="ECO:0007669"/>
    <property type="project" value="InterPro"/>
</dbReference>
<evidence type="ECO:0000256" key="2">
    <source>
        <dbReference type="SAM" id="SignalP"/>
    </source>
</evidence>
<reference evidence="4 5" key="1">
    <citation type="submission" date="2016-02" db="EMBL/GenBank/DDBJ databases">
        <title>Draft genome sequence of the strain BR 10247T Bradyrhizobium neotropicale isolated from nodules of Centrolobium paraense.</title>
        <authorList>
            <person name="Simoes-Araujo J.L."/>
            <person name="Barauna A.C."/>
            <person name="Silva K."/>
            <person name="Zilli J.E."/>
        </authorList>
    </citation>
    <scope>NUCLEOTIDE SEQUENCE [LARGE SCALE GENOMIC DNA]</scope>
    <source>
        <strain evidence="4 5">BR 10247</strain>
    </source>
</reference>
<accession>A0A176ZEC9</accession>
<dbReference type="SMART" id="SM00062">
    <property type="entry name" value="PBPb"/>
    <property type="match status" value="1"/>
</dbReference>
<keyword evidence="1 2" id="KW-0732">Signal</keyword>
<evidence type="ECO:0000256" key="1">
    <source>
        <dbReference type="ARBA" id="ARBA00022729"/>
    </source>
</evidence>
<dbReference type="GO" id="GO:0051470">
    <property type="term" value="P:ectoine transmembrane transport"/>
    <property type="evidence" value="ECO:0007669"/>
    <property type="project" value="InterPro"/>
</dbReference>
<dbReference type="InterPro" id="IPR001638">
    <property type="entry name" value="Solute-binding_3/MltF_N"/>
</dbReference>
<dbReference type="RefSeq" id="WP_063677358.1">
    <property type="nucleotide sequence ID" value="NZ_LSEF01000030.1"/>
</dbReference>
<protein>
    <submittedName>
        <fullName evidence="4">Ectoine/hydroxyectoine ABC transporter substrate-binding protein EhuB</fullName>
    </submittedName>
</protein>
<dbReference type="PANTHER" id="PTHR35936:SF17">
    <property type="entry name" value="ARGININE-BINDING EXTRACELLULAR PROTEIN ARTP"/>
    <property type="match status" value="1"/>
</dbReference>
<dbReference type="Pfam" id="PF00497">
    <property type="entry name" value="SBP_bac_3"/>
    <property type="match status" value="1"/>
</dbReference>
<gene>
    <name evidence="4" type="ORF">AXW67_39910</name>
</gene>
<feature type="domain" description="Solute-binding protein family 3/N-terminal" evidence="3">
    <location>
        <begin position="42"/>
        <end position="277"/>
    </location>
</feature>
<dbReference type="PANTHER" id="PTHR35936">
    <property type="entry name" value="MEMBRANE-BOUND LYTIC MUREIN TRANSGLYCOSYLASE F"/>
    <property type="match status" value="1"/>
</dbReference>
<dbReference type="EMBL" id="LSEF01000030">
    <property type="protein sequence ID" value="OAF18797.1"/>
    <property type="molecule type" value="Genomic_DNA"/>
</dbReference>
<feature type="signal peptide" evidence="2">
    <location>
        <begin position="1"/>
        <end position="29"/>
    </location>
</feature>
<dbReference type="SUPFAM" id="SSF53850">
    <property type="entry name" value="Periplasmic binding protein-like II"/>
    <property type="match status" value="1"/>
</dbReference>